<organism evidence="6 7">
    <name type="scientific">Jiulongibacter sediminis</name>
    <dbReference type="NCBI Taxonomy" id="1605367"/>
    <lineage>
        <taxon>Bacteria</taxon>
        <taxon>Pseudomonadati</taxon>
        <taxon>Bacteroidota</taxon>
        <taxon>Cytophagia</taxon>
        <taxon>Cytophagales</taxon>
        <taxon>Leadbetterellaceae</taxon>
        <taxon>Jiulongibacter</taxon>
    </lineage>
</organism>
<dbReference type="PROSITE" id="PS50931">
    <property type="entry name" value="HTH_LYSR"/>
    <property type="match status" value="1"/>
</dbReference>
<sequence>MNYTFHQLQIFLKVVEHESITKAAEELYMTQPAVSIQLKNFQNQFDLALTEVIGRQLFITEFGKEVAVIAERVVQEMENINMKTQSFKGHLTGRIKISSASTGKYVIPYFIGGFFEQHRSLDLILDVTNKTRVVESLKQNEIDFALISVLPENIEVEEEILIENRLLMVGNKPHRDESRPLIYREEGSATRSAMEEYFNTKEKNQRKRLELTSNEAVKQAVLAGIGNSIMPVIGMHNELQNGDLHVLNYPRLPITTQWRLVWLKGKKLLPASQALLDYIRNEKENIIEEHFKWYQNYG</sequence>
<keyword evidence="7" id="KW-1185">Reference proteome</keyword>
<feature type="domain" description="HTH lysR-type" evidence="5">
    <location>
        <begin position="1"/>
        <end position="60"/>
    </location>
</feature>
<protein>
    <submittedName>
        <fullName evidence="6">LysR family transcriptional regulator</fullName>
    </submittedName>
</protein>
<dbReference type="Pfam" id="PF00126">
    <property type="entry name" value="HTH_1"/>
    <property type="match status" value="1"/>
</dbReference>
<evidence type="ECO:0000313" key="6">
    <source>
        <dbReference type="EMBL" id="KPM47814.1"/>
    </source>
</evidence>
<dbReference type="AlphaFoldDB" id="A0A0P7BS89"/>
<dbReference type="PANTHER" id="PTHR30126:SF5">
    <property type="entry name" value="HTH-TYPE TRANSCRIPTIONAL ACTIVATOR CMPR"/>
    <property type="match status" value="1"/>
</dbReference>
<dbReference type="Gene3D" id="3.40.190.10">
    <property type="entry name" value="Periplasmic binding protein-like II"/>
    <property type="match status" value="2"/>
</dbReference>
<keyword evidence="4" id="KW-0804">Transcription</keyword>
<gene>
    <name evidence="6" type="ORF">AFM12_11200</name>
</gene>
<dbReference type="SUPFAM" id="SSF53850">
    <property type="entry name" value="Periplasmic binding protein-like II"/>
    <property type="match status" value="1"/>
</dbReference>
<name>A0A0P7BS89_9BACT</name>
<evidence type="ECO:0000256" key="4">
    <source>
        <dbReference type="ARBA" id="ARBA00023163"/>
    </source>
</evidence>
<keyword evidence="3" id="KW-0238">DNA-binding</keyword>
<dbReference type="Pfam" id="PF03466">
    <property type="entry name" value="LysR_substrate"/>
    <property type="match status" value="1"/>
</dbReference>
<dbReference type="GO" id="GO:0000976">
    <property type="term" value="F:transcription cis-regulatory region binding"/>
    <property type="evidence" value="ECO:0007669"/>
    <property type="project" value="TreeGrafter"/>
</dbReference>
<dbReference type="RefSeq" id="WP_055148211.1">
    <property type="nucleotide sequence ID" value="NZ_JXSZ01000009.1"/>
</dbReference>
<dbReference type="EMBL" id="LGTQ01000009">
    <property type="protein sequence ID" value="KPM47814.1"/>
    <property type="molecule type" value="Genomic_DNA"/>
</dbReference>
<dbReference type="Proteomes" id="UP000050454">
    <property type="component" value="Unassembled WGS sequence"/>
</dbReference>
<dbReference type="STRING" id="1605367.AFM12_11200"/>
<dbReference type="SUPFAM" id="SSF46785">
    <property type="entry name" value="Winged helix' DNA-binding domain"/>
    <property type="match status" value="1"/>
</dbReference>
<evidence type="ECO:0000256" key="1">
    <source>
        <dbReference type="ARBA" id="ARBA00009437"/>
    </source>
</evidence>
<evidence type="ECO:0000313" key="7">
    <source>
        <dbReference type="Proteomes" id="UP000050454"/>
    </source>
</evidence>
<dbReference type="PATRIC" id="fig|1605367.3.peg.3633"/>
<accession>A0A0P7BS89</accession>
<reference evidence="6 7" key="1">
    <citation type="submission" date="2015-07" db="EMBL/GenBank/DDBJ databases">
        <title>The draft genome sequence of Leadbetterella sp. JN14-9.</title>
        <authorList>
            <person name="Liu Y."/>
            <person name="Du J."/>
            <person name="Shao Z."/>
        </authorList>
    </citation>
    <scope>NUCLEOTIDE SEQUENCE [LARGE SCALE GENOMIC DNA]</scope>
    <source>
        <strain evidence="6 7">JN14-9</strain>
    </source>
</reference>
<dbReference type="PANTHER" id="PTHR30126">
    <property type="entry name" value="HTH-TYPE TRANSCRIPTIONAL REGULATOR"/>
    <property type="match status" value="1"/>
</dbReference>
<keyword evidence="2" id="KW-0805">Transcription regulation</keyword>
<evidence type="ECO:0000256" key="2">
    <source>
        <dbReference type="ARBA" id="ARBA00023015"/>
    </source>
</evidence>
<dbReference type="OrthoDB" id="9785745at2"/>
<dbReference type="GO" id="GO:0003700">
    <property type="term" value="F:DNA-binding transcription factor activity"/>
    <property type="evidence" value="ECO:0007669"/>
    <property type="project" value="InterPro"/>
</dbReference>
<dbReference type="InterPro" id="IPR005119">
    <property type="entry name" value="LysR_subst-bd"/>
</dbReference>
<evidence type="ECO:0000256" key="3">
    <source>
        <dbReference type="ARBA" id="ARBA00023125"/>
    </source>
</evidence>
<comment type="caution">
    <text evidence="6">The sequence shown here is derived from an EMBL/GenBank/DDBJ whole genome shotgun (WGS) entry which is preliminary data.</text>
</comment>
<dbReference type="InterPro" id="IPR036388">
    <property type="entry name" value="WH-like_DNA-bd_sf"/>
</dbReference>
<dbReference type="InterPro" id="IPR036390">
    <property type="entry name" value="WH_DNA-bd_sf"/>
</dbReference>
<dbReference type="Gene3D" id="1.10.10.10">
    <property type="entry name" value="Winged helix-like DNA-binding domain superfamily/Winged helix DNA-binding domain"/>
    <property type="match status" value="1"/>
</dbReference>
<proteinExistence type="inferred from homology"/>
<evidence type="ECO:0000259" key="5">
    <source>
        <dbReference type="PROSITE" id="PS50931"/>
    </source>
</evidence>
<dbReference type="InterPro" id="IPR000847">
    <property type="entry name" value="LysR_HTH_N"/>
</dbReference>
<comment type="similarity">
    <text evidence="1">Belongs to the LysR transcriptional regulatory family.</text>
</comment>